<dbReference type="InParanoid" id="A0A448YKQ6"/>
<name>A0A448YKQ6_BRENA</name>
<evidence type="ECO:0000256" key="4">
    <source>
        <dbReference type="ARBA" id="ARBA00022989"/>
    </source>
</evidence>
<keyword evidence="8" id="KW-1185">Reference proteome</keyword>
<dbReference type="STRING" id="13370.A0A448YKQ6"/>
<evidence type="ECO:0000256" key="3">
    <source>
        <dbReference type="ARBA" id="ARBA00022692"/>
    </source>
</evidence>
<gene>
    <name evidence="7" type="ORF">BRENAR_LOCUS2181</name>
</gene>
<organism evidence="7 8">
    <name type="scientific">Brettanomyces naardenensis</name>
    <name type="common">Yeast</name>
    <dbReference type="NCBI Taxonomy" id="13370"/>
    <lineage>
        <taxon>Eukaryota</taxon>
        <taxon>Fungi</taxon>
        <taxon>Dikarya</taxon>
        <taxon>Ascomycota</taxon>
        <taxon>Saccharomycotina</taxon>
        <taxon>Pichiomycetes</taxon>
        <taxon>Pichiales</taxon>
        <taxon>Pichiaceae</taxon>
        <taxon>Brettanomyces</taxon>
    </lineage>
</organism>
<keyword evidence="5 6" id="KW-0472">Membrane</keyword>
<sequence>MFLQILAVVGTVIGFVCITLSVAAGLYYSSEIIEENIEFTRRFLSRTILILSVLLVLLWLFDGFPWKLILFSLFSYYVYSLNLRQFPNVNLTGPIFISTCLLAILNHYIWFRHFSNPYIPPLQERLDPNYKMPHYASFAEIASFFGICIWLIPFALFIS</sequence>
<evidence type="ECO:0000256" key="2">
    <source>
        <dbReference type="ARBA" id="ARBA00008096"/>
    </source>
</evidence>
<dbReference type="Proteomes" id="UP000290900">
    <property type="component" value="Unassembled WGS sequence"/>
</dbReference>
<feature type="transmembrane region" description="Helical" evidence="6">
    <location>
        <begin position="91"/>
        <end position="111"/>
    </location>
</feature>
<accession>A0A448YKQ6</accession>
<dbReference type="GO" id="GO:0030134">
    <property type="term" value="C:COPII-coated ER to Golgi transport vesicle"/>
    <property type="evidence" value="ECO:0007669"/>
    <property type="project" value="TreeGrafter"/>
</dbReference>
<evidence type="ECO:0000313" key="8">
    <source>
        <dbReference type="Proteomes" id="UP000290900"/>
    </source>
</evidence>
<keyword evidence="3 6" id="KW-0812">Transmembrane</keyword>
<feature type="transmembrane region" description="Helical" evidence="6">
    <location>
        <begin position="6"/>
        <end position="28"/>
    </location>
</feature>
<dbReference type="EMBL" id="CAACVR010000012">
    <property type="protein sequence ID" value="VEU21448.1"/>
    <property type="molecule type" value="Genomic_DNA"/>
</dbReference>
<dbReference type="OrthoDB" id="28257at2759"/>
<dbReference type="GO" id="GO:0005789">
    <property type="term" value="C:endoplasmic reticulum membrane"/>
    <property type="evidence" value="ECO:0007669"/>
    <property type="project" value="TreeGrafter"/>
</dbReference>
<dbReference type="FunCoup" id="A0A448YKQ6">
    <property type="interactions" value="256"/>
</dbReference>
<feature type="non-terminal residue" evidence="7">
    <location>
        <position position="159"/>
    </location>
</feature>
<comment type="subcellular location">
    <subcellularLocation>
        <location evidence="1">Membrane</location>
        <topology evidence="1">Multi-pass membrane protein</topology>
    </subcellularLocation>
</comment>
<reference evidence="7 8" key="1">
    <citation type="submission" date="2018-12" db="EMBL/GenBank/DDBJ databases">
        <authorList>
            <person name="Tiukova I."/>
            <person name="Dainat J."/>
        </authorList>
    </citation>
    <scope>NUCLEOTIDE SEQUENCE [LARGE SCALE GENOMIC DNA]</scope>
</reference>
<dbReference type="AlphaFoldDB" id="A0A448YKQ6"/>
<dbReference type="GO" id="GO:0000139">
    <property type="term" value="C:Golgi membrane"/>
    <property type="evidence" value="ECO:0007669"/>
    <property type="project" value="TreeGrafter"/>
</dbReference>
<evidence type="ECO:0000313" key="7">
    <source>
        <dbReference type="EMBL" id="VEU21448.1"/>
    </source>
</evidence>
<feature type="transmembrane region" description="Helical" evidence="6">
    <location>
        <begin position="132"/>
        <end position="158"/>
    </location>
</feature>
<dbReference type="PANTHER" id="PTHR13144:SF0">
    <property type="entry name" value="PROTEIN TEX261"/>
    <property type="match status" value="1"/>
</dbReference>
<evidence type="ECO:0000256" key="6">
    <source>
        <dbReference type="SAM" id="Phobius"/>
    </source>
</evidence>
<feature type="transmembrane region" description="Helical" evidence="6">
    <location>
        <begin position="48"/>
        <end position="79"/>
    </location>
</feature>
<keyword evidence="4 6" id="KW-1133">Transmembrane helix</keyword>
<comment type="similarity">
    <text evidence="2">Belongs to the SVP26 family.</text>
</comment>
<dbReference type="Pfam" id="PF04148">
    <property type="entry name" value="Erv26"/>
    <property type="match status" value="1"/>
</dbReference>
<dbReference type="GO" id="GO:0006888">
    <property type="term" value="P:endoplasmic reticulum to Golgi vesicle-mediated transport"/>
    <property type="evidence" value="ECO:0007669"/>
    <property type="project" value="InterPro"/>
</dbReference>
<evidence type="ECO:0000256" key="1">
    <source>
        <dbReference type="ARBA" id="ARBA00004141"/>
    </source>
</evidence>
<dbReference type="GO" id="GO:0097020">
    <property type="term" value="F:COPII receptor activity"/>
    <property type="evidence" value="ECO:0007669"/>
    <property type="project" value="InterPro"/>
</dbReference>
<evidence type="ECO:0000256" key="5">
    <source>
        <dbReference type="ARBA" id="ARBA00023136"/>
    </source>
</evidence>
<dbReference type="InterPro" id="IPR007277">
    <property type="entry name" value="Svp26/Tex261"/>
</dbReference>
<dbReference type="PANTHER" id="PTHR13144">
    <property type="entry name" value="TEX261 PROTEIN"/>
    <property type="match status" value="1"/>
</dbReference>
<protein>
    <submittedName>
        <fullName evidence="7">DEKNAAC102730</fullName>
    </submittedName>
</protein>
<proteinExistence type="inferred from homology"/>